<evidence type="ECO:0000313" key="5">
    <source>
        <dbReference type="Proteomes" id="UP000298138"/>
    </source>
</evidence>
<organism evidence="4 5">
    <name type="scientific">Ascodesmis nigricans</name>
    <dbReference type="NCBI Taxonomy" id="341454"/>
    <lineage>
        <taxon>Eukaryota</taxon>
        <taxon>Fungi</taxon>
        <taxon>Dikarya</taxon>
        <taxon>Ascomycota</taxon>
        <taxon>Pezizomycotina</taxon>
        <taxon>Pezizomycetes</taxon>
        <taxon>Pezizales</taxon>
        <taxon>Ascodesmidaceae</taxon>
        <taxon>Ascodesmis</taxon>
    </lineage>
</organism>
<proteinExistence type="inferred from homology"/>
<dbReference type="OrthoDB" id="10267235at2759"/>
<dbReference type="GO" id="GO:0004305">
    <property type="term" value="F:ethanolamine kinase activity"/>
    <property type="evidence" value="ECO:0007669"/>
    <property type="project" value="UniProtKB-EC"/>
</dbReference>
<dbReference type="CDD" id="cd05157">
    <property type="entry name" value="ETNK_euk"/>
    <property type="match status" value="1"/>
</dbReference>
<comment type="pathway">
    <text evidence="1">Phospholipid metabolism; phosphatidylethanolamine biosynthesis; phosphatidylethanolamine from ethanolamine: step 1/3.</text>
</comment>
<dbReference type="AlphaFoldDB" id="A0A4S2N401"/>
<dbReference type="EMBL" id="ML220113">
    <property type="protein sequence ID" value="TGZ83979.1"/>
    <property type="molecule type" value="Genomic_DNA"/>
</dbReference>
<keyword evidence="4" id="KW-0418">Kinase</keyword>
<dbReference type="GO" id="GO:0005737">
    <property type="term" value="C:cytoplasm"/>
    <property type="evidence" value="ECO:0007669"/>
    <property type="project" value="TreeGrafter"/>
</dbReference>
<dbReference type="Gene3D" id="3.90.1200.10">
    <property type="match status" value="1"/>
</dbReference>
<dbReference type="PANTHER" id="PTHR22603">
    <property type="entry name" value="CHOLINE/ETHANOALAMINE KINASE"/>
    <property type="match status" value="1"/>
</dbReference>
<comment type="similarity">
    <text evidence="2">Belongs to the choline/ethanolamine kinase family.</text>
</comment>
<dbReference type="InParanoid" id="A0A4S2N401"/>
<dbReference type="SUPFAM" id="SSF56112">
    <property type="entry name" value="Protein kinase-like (PK-like)"/>
    <property type="match status" value="1"/>
</dbReference>
<dbReference type="STRING" id="341454.A0A4S2N401"/>
<keyword evidence="4" id="KW-0808">Transferase</keyword>
<sequence>MACETAHPVLPPTQPKSLLSIPLSYNPANSQTSASHLLYSLFPEWTPVKGGRGIKFVRFTDGITNTLLKCSHRAPPELSPEEARAYEDSTAVLLRAFGHDTSILIDRDRECASHLLLSQHSLAPPLLARFINGLLYRFVPGRVTSVDELAEPETYTAVAKRLGEWHGVLPRYQIGAAEREGGDMWGVLQKWLNALPTGTDAEKQRKLELQKEVDELVLPKEQGGRGLKGMDGAVGLVTGHCDLLSGNVIILPGEGEKKVHFIDYEYATPCERAFDIANHFSEWGGFACEYERMPTRSTRRGFIRAYLQSFHEHAKDGVKITDSEVDALLEEVDQFRGVPGLYWGIWALVQAMISQIDFDYAGYALVRLGEYHAWKGEESTLREKRWAEE</sequence>
<reference evidence="4 5" key="1">
    <citation type="submission" date="2019-04" db="EMBL/GenBank/DDBJ databases">
        <title>Comparative genomics and transcriptomics to analyze fruiting body development in filamentous ascomycetes.</title>
        <authorList>
            <consortium name="DOE Joint Genome Institute"/>
            <person name="Lutkenhaus R."/>
            <person name="Traeger S."/>
            <person name="Breuer J."/>
            <person name="Kuo A."/>
            <person name="Lipzen A."/>
            <person name="Pangilinan J."/>
            <person name="Dilworth D."/>
            <person name="Sandor L."/>
            <person name="Poggeler S."/>
            <person name="Barry K."/>
            <person name="Grigoriev I.V."/>
            <person name="Nowrousian M."/>
        </authorList>
    </citation>
    <scope>NUCLEOTIDE SEQUENCE [LARGE SCALE GENOMIC DNA]</scope>
    <source>
        <strain evidence="4 5">CBS 389.68</strain>
    </source>
</reference>
<dbReference type="Gene3D" id="3.30.200.20">
    <property type="entry name" value="Phosphorylase Kinase, domain 1"/>
    <property type="match status" value="1"/>
</dbReference>
<accession>A0A4S2N401</accession>
<evidence type="ECO:0000256" key="2">
    <source>
        <dbReference type="ARBA" id="ARBA00038211"/>
    </source>
</evidence>
<dbReference type="Proteomes" id="UP000298138">
    <property type="component" value="Unassembled WGS sequence"/>
</dbReference>
<dbReference type="Pfam" id="PF01633">
    <property type="entry name" value="Choline_kinase"/>
    <property type="match status" value="1"/>
</dbReference>
<keyword evidence="5" id="KW-1185">Reference proteome</keyword>
<dbReference type="GO" id="GO:0006646">
    <property type="term" value="P:phosphatidylethanolamine biosynthetic process"/>
    <property type="evidence" value="ECO:0007669"/>
    <property type="project" value="TreeGrafter"/>
</dbReference>
<dbReference type="InterPro" id="IPR011009">
    <property type="entry name" value="Kinase-like_dom_sf"/>
</dbReference>
<evidence type="ECO:0000313" key="4">
    <source>
        <dbReference type="EMBL" id="TGZ83979.1"/>
    </source>
</evidence>
<dbReference type="PANTHER" id="PTHR22603:SF66">
    <property type="entry name" value="ETHANOLAMINE KINASE"/>
    <property type="match status" value="1"/>
</dbReference>
<evidence type="ECO:0000256" key="3">
    <source>
        <dbReference type="ARBA" id="ARBA00038874"/>
    </source>
</evidence>
<evidence type="ECO:0000256" key="1">
    <source>
        <dbReference type="ARBA" id="ARBA00037883"/>
    </source>
</evidence>
<gene>
    <name evidence="4" type="ORF">EX30DRAFT_338555</name>
</gene>
<protein>
    <recommendedName>
        <fullName evidence="3">ethanolamine kinase</fullName>
        <ecNumber evidence="3">2.7.1.82</ecNumber>
    </recommendedName>
</protein>
<name>A0A4S2N401_9PEZI</name>
<dbReference type="EC" id="2.7.1.82" evidence="3"/>